<dbReference type="EMBL" id="BARS01044097">
    <property type="protein sequence ID" value="GAG32471.1"/>
    <property type="molecule type" value="Genomic_DNA"/>
</dbReference>
<gene>
    <name evidence="1" type="ORF">S01H1_66671</name>
</gene>
<reference evidence="1" key="1">
    <citation type="journal article" date="2014" name="Front. Microbiol.">
        <title>High frequency of phylogenetically diverse reductive dehalogenase-homologous genes in deep subseafloor sedimentary metagenomes.</title>
        <authorList>
            <person name="Kawai M."/>
            <person name="Futagami T."/>
            <person name="Toyoda A."/>
            <person name="Takaki Y."/>
            <person name="Nishi S."/>
            <person name="Hori S."/>
            <person name="Arai W."/>
            <person name="Tsubouchi T."/>
            <person name="Morono Y."/>
            <person name="Uchiyama I."/>
            <person name="Ito T."/>
            <person name="Fujiyama A."/>
            <person name="Inagaki F."/>
            <person name="Takami H."/>
        </authorList>
    </citation>
    <scope>NUCLEOTIDE SEQUENCE</scope>
    <source>
        <strain evidence="1">Expedition CK06-06</strain>
    </source>
</reference>
<proteinExistence type="predicted"/>
<evidence type="ECO:0000313" key="1">
    <source>
        <dbReference type="EMBL" id="GAG32471.1"/>
    </source>
</evidence>
<feature type="non-terminal residue" evidence="1">
    <location>
        <position position="1"/>
    </location>
</feature>
<protein>
    <submittedName>
        <fullName evidence="1">Uncharacterized protein</fullName>
    </submittedName>
</protein>
<sequence length="249" mass="27499">AEKGDMVWSRALNYRTRPVIVGDKIILEPRACDLRTGEIVMRDHPITGEEVPWEFLRPGHTCGITAASAKGLFYRSACTAFYDLEQDNGVTIFGAYRPGCAISTIPAGGLLLSQEAAAGCTCSYPVRCSLAMMRKPNRTQPWTIYVTPGALRPVKRFAINFGAAADMKDNEGTVWFSYPNPKTNSYTHFPNYGVKFDLRVQTLPGMGYFCRDFKGVSIADTDKPWLFTSGCQGMLRCEVPLIDNAAGQK</sequence>
<dbReference type="AlphaFoldDB" id="X0Y6J3"/>
<name>X0Y6J3_9ZZZZ</name>
<accession>X0Y6J3</accession>
<comment type="caution">
    <text evidence="1">The sequence shown here is derived from an EMBL/GenBank/DDBJ whole genome shotgun (WGS) entry which is preliminary data.</text>
</comment>
<feature type="non-terminal residue" evidence="1">
    <location>
        <position position="249"/>
    </location>
</feature>
<organism evidence="1">
    <name type="scientific">marine sediment metagenome</name>
    <dbReference type="NCBI Taxonomy" id="412755"/>
    <lineage>
        <taxon>unclassified sequences</taxon>
        <taxon>metagenomes</taxon>
        <taxon>ecological metagenomes</taxon>
    </lineage>
</organism>